<dbReference type="EMBL" id="FWZT01000015">
    <property type="protein sequence ID" value="SMF49814.1"/>
    <property type="molecule type" value="Genomic_DNA"/>
</dbReference>
<dbReference type="InterPro" id="IPR036465">
    <property type="entry name" value="vWFA_dom_sf"/>
</dbReference>
<proteinExistence type="predicted"/>
<evidence type="ECO:0000313" key="1">
    <source>
        <dbReference type="EMBL" id="SMF49814.1"/>
    </source>
</evidence>
<organism evidence="1 2">
    <name type="scientific">Pseudobacteriovorax antillogorgiicola</name>
    <dbReference type="NCBI Taxonomy" id="1513793"/>
    <lineage>
        <taxon>Bacteria</taxon>
        <taxon>Pseudomonadati</taxon>
        <taxon>Bdellovibrionota</taxon>
        <taxon>Oligoflexia</taxon>
        <taxon>Oligoflexales</taxon>
        <taxon>Pseudobacteriovoracaceae</taxon>
        <taxon>Pseudobacteriovorax</taxon>
    </lineage>
</organism>
<keyword evidence="2" id="KW-1185">Reference proteome</keyword>
<dbReference type="Proteomes" id="UP000192907">
    <property type="component" value="Unassembled WGS sequence"/>
</dbReference>
<name>A0A1Y6CA00_9BACT</name>
<dbReference type="AlphaFoldDB" id="A0A1Y6CA00"/>
<accession>A0A1Y6CA00</accession>
<dbReference type="Gene3D" id="3.40.50.410">
    <property type="entry name" value="von Willebrand factor, type A domain"/>
    <property type="match status" value="1"/>
</dbReference>
<dbReference type="SUPFAM" id="SSF53300">
    <property type="entry name" value="vWA-like"/>
    <property type="match status" value="1"/>
</dbReference>
<evidence type="ECO:0000313" key="2">
    <source>
        <dbReference type="Proteomes" id="UP000192907"/>
    </source>
</evidence>
<sequence>MPDYTGLKNIFCGGLRELPIDPIRQFGETRASKHFVRGLRMRKLLIASMLGFLSFGACKTTEFKTNGGQRAIGTETETFFQDEYPTKALNLVTGDERLAAIEQFNQSPIPLDILIVIDNSGSMAEEQQGLADKIEPLLSEVNDSNWRVNIINTDAGDPQCSRALIVKGDPQAAEKFKAGINAGTDGAGLERGVLRSVQGLECNNNWLRTESVVAVLVVSDEDNCSIANGNYGCEDDPKELNGEMLLEKLSSIRTVGETARVYGILFGPDDDIAECVGNNNVTATIYDDVIQKTNGVRGKICSNDYTQTLQTISRDLASLLKNQFSLAAQPHDGSARVYLDGERYENFTVEDNKVVLADRLAQGQTVTIDYLYGEVSGLQTVAIDSQPNPGSIQVIIDGEVVDPSRFTFDDQQGYKIKLADPLVGVHDITVSYKEEIPLKKQFALTRRNFTGVEVTVNGQNVTFTADPLNGSVSLDETPAPGSEIVVSYDYIK</sequence>
<dbReference type="STRING" id="1513793.SAMN06296036_115119"/>
<evidence type="ECO:0008006" key="3">
    <source>
        <dbReference type="Google" id="ProtNLM"/>
    </source>
</evidence>
<reference evidence="2" key="1">
    <citation type="submission" date="2017-04" db="EMBL/GenBank/DDBJ databases">
        <authorList>
            <person name="Varghese N."/>
            <person name="Submissions S."/>
        </authorList>
    </citation>
    <scope>NUCLEOTIDE SEQUENCE [LARGE SCALE GENOMIC DNA]</scope>
    <source>
        <strain evidence="2">RKEM611</strain>
    </source>
</reference>
<gene>
    <name evidence="1" type="ORF">SAMN06296036_115119</name>
</gene>
<protein>
    <recommendedName>
        <fullName evidence="3">von Willebrand factor type A domain-containing protein</fullName>
    </recommendedName>
</protein>